<reference evidence="1 2" key="1">
    <citation type="journal article" date="2010" name="Environ. Microbiol.">
        <title>Genomic analysis of oceanic cyanobacterial myoviruses compared with T4-like myoviruses from diverse hosts and environments.</title>
        <authorList>
            <person name="Sullivan M.B."/>
            <person name="Huang K.H."/>
            <person name="Ignacio-Espinoza J.C."/>
            <person name="Berlin A.M."/>
            <person name="Kelly L."/>
            <person name="Weigele P.R."/>
            <person name="DeFrancesco A.S."/>
            <person name="Kern S.E."/>
            <person name="Thompson L.R."/>
            <person name="Young S."/>
            <person name="Yandava C."/>
            <person name="Fu R."/>
            <person name="Krastins B."/>
            <person name="Chase M."/>
            <person name="Sarracino D."/>
            <person name="Osburne M.S."/>
            <person name="Henn M.R."/>
            <person name="Chisholm S.W."/>
        </authorList>
    </citation>
    <scope>NUCLEOTIDE SEQUENCE [LARGE SCALE GENOMIC DNA]</scope>
    <source>
        <strain evidence="1">8109-3</strain>
    </source>
</reference>
<dbReference type="Proteomes" id="UP000006527">
    <property type="component" value="Segment"/>
</dbReference>
<sequence>MTLSQETLEKLADALVLEVIHHINTNPKAHNALYELVSDAICEKLGNKNGDGTCSFDGSKLVPAVVDKLQIMIVPRAMPSDPATL</sequence>
<dbReference type="GeneID" id="10328624"/>
<accession>E3SKX3</accession>
<keyword evidence="2" id="KW-1185">Reference proteome</keyword>
<dbReference type="OrthoDB" id="39410at10239"/>
<dbReference type="RefSeq" id="YP_004324108.1">
    <property type="nucleotide sequence ID" value="NC_015287.1"/>
</dbReference>
<evidence type="ECO:0000313" key="1">
    <source>
        <dbReference type="EMBL" id="ADO98121.1"/>
    </source>
</evidence>
<gene>
    <name evidence="1" type="ORF">SSSM7_055</name>
</gene>
<dbReference type="KEGG" id="vg:10328624"/>
<name>E3SKX3_9CAUD</name>
<organism evidence="1 2">
    <name type="scientific">Synechococcus phage S-SSM7</name>
    <dbReference type="NCBI Taxonomy" id="445686"/>
    <lineage>
        <taxon>Viruses</taxon>
        <taxon>Duplodnaviria</taxon>
        <taxon>Heunggongvirae</taxon>
        <taxon>Uroviricota</taxon>
        <taxon>Caudoviricetes</taxon>
        <taxon>Pantevenvirales</taxon>
        <taxon>Kyanoviridae</taxon>
        <taxon>Lipsvirus</taxon>
        <taxon>Lipsvirus ssm7</taxon>
    </lineage>
</organism>
<protein>
    <submittedName>
        <fullName evidence="1">Uncharacterized protein</fullName>
    </submittedName>
</protein>
<dbReference type="EMBL" id="GU071098">
    <property type="protein sequence ID" value="ADO98121.1"/>
    <property type="molecule type" value="Genomic_DNA"/>
</dbReference>
<proteinExistence type="predicted"/>
<evidence type="ECO:0000313" key="2">
    <source>
        <dbReference type="Proteomes" id="UP000006527"/>
    </source>
</evidence>